<dbReference type="PROSITE" id="PS50109">
    <property type="entry name" value="HIS_KIN"/>
    <property type="match status" value="1"/>
</dbReference>
<feature type="transmembrane region" description="Helical" evidence="8">
    <location>
        <begin position="38"/>
        <end position="57"/>
    </location>
</feature>
<name>A0A8J7VZU8_9FIRM</name>
<feature type="transmembrane region" description="Helical" evidence="8">
    <location>
        <begin position="126"/>
        <end position="147"/>
    </location>
</feature>
<evidence type="ECO:0000313" key="12">
    <source>
        <dbReference type="EMBL" id="MBR0598169.1"/>
    </source>
</evidence>
<dbReference type="SUPFAM" id="SSF55785">
    <property type="entry name" value="PYP-like sensor domain (PAS domain)"/>
    <property type="match status" value="1"/>
</dbReference>
<dbReference type="InterPro" id="IPR001610">
    <property type="entry name" value="PAC"/>
</dbReference>
<keyword evidence="6" id="KW-0418">Kinase</keyword>
<proteinExistence type="predicted"/>
<keyword evidence="8" id="KW-0472">Membrane</keyword>
<feature type="domain" description="Histidine kinase" evidence="9">
    <location>
        <begin position="321"/>
        <end position="545"/>
    </location>
</feature>
<feature type="domain" description="PAS" evidence="10">
    <location>
        <begin position="184"/>
        <end position="259"/>
    </location>
</feature>
<keyword evidence="8" id="KW-0812">Transmembrane</keyword>
<dbReference type="InterPro" id="IPR003661">
    <property type="entry name" value="HisK_dim/P_dom"/>
</dbReference>
<keyword evidence="4" id="KW-0597">Phosphoprotein</keyword>
<dbReference type="InterPro" id="IPR013655">
    <property type="entry name" value="PAS_fold_3"/>
</dbReference>
<sequence>MSKFVKLWIGSCLFYMADIFILFLIFSRLIPSEVAESMLAILFNILSVYALWFVFSACCAIDNIPIKKFWERYILLLIIYSAVLRVSNSEQLIIALPFYLYQIVLNGGILFTIFSKWRFSLGVKIWTAFIISAGSIFQLYCSLNIIVKNFSFSVLYADVCFLLLLNFTMTYLHQKIWNINLAIRDDYLYALAEKAVDIIFYYTLRPFPRFSFISPSVENIVGYKQSDFYRNPKLYLELTHEDDRDIIQRAFSSEAVSVNKNFIRWQRKDGEFIYLEFHNTPIFYGGKLTAVEGILRDITDRKMVEKEMLDSKKSKQILLSYISHELKTPITYIVGYAEALQNNLYLEEADKKNAIDLISTKAVFLQKLVDDLFQLSKMEANQFSFEFIQTKVYSLYRFLEEKHKHDLMNTGIHYTTMIEDRLKDEKYEVLVDIKRIQQVFGNLLHNAINHTPANGSISCQCSLDEKKEQIIFKIIDSGVGIPKEDLPYIFKAFYRGKTKASQSKEGSGLGLSLSAQIIQAHKGTIEVESNKGKGSIFVFTIPLYSQEG</sequence>
<evidence type="ECO:0000259" key="9">
    <source>
        <dbReference type="PROSITE" id="PS50109"/>
    </source>
</evidence>
<dbReference type="CDD" id="cd00130">
    <property type="entry name" value="PAS"/>
    <property type="match status" value="1"/>
</dbReference>
<evidence type="ECO:0000256" key="4">
    <source>
        <dbReference type="ARBA" id="ARBA00022553"/>
    </source>
</evidence>
<dbReference type="Pfam" id="PF02518">
    <property type="entry name" value="HATPase_c"/>
    <property type="match status" value="1"/>
</dbReference>
<dbReference type="InterPro" id="IPR036097">
    <property type="entry name" value="HisK_dim/P_sf"/>
</dbReference>
<comment type="catalytic activity">
    <reaction evidence="1">
        <text>ATP + protein L-histidine = ADP + protein N-phospho-L-histidine.</text>
        <dbReference type="EC" id="2.7.13.3"/>
    </reaction>
</comment>
<dbReference type="SMART" id="SM00387">
    <property type="entry name" value="HATPase_c"/>
    <property type="match status" value="1"/>
</dbReference>
<keyword evidence="8" id="KW-1133">Transmembrane helix</keyword>
<evidence type="ECO:0000313" key="13">
    <source>
        <dbReference type="Proteomes" id="UP000675664"/>
    </source>
</evidence>
<dbReference type="InterPro" id="IPR036890">
    <property type="entry name" value="HATPase_C_sf"/>
</dbReference>
<feature type="transmembrane region" description="Helical" evidence="8">
    <location>
        <begin position="153"/>
        <end position="172"/>
    </location>
</feature>
<dbReference type="PANTHER" id="PTHR43711:SF1">
    <property type="entry name" value="HISTIDINE KINASE 1"/>
    <property type="match status" value="1"/>
</dbReference>
<dbReference type="Gene3D" id="3.30.450.20">
    <property type="entry name" value="PAS domain"/>
    <property type="match status" value="1"/>
</dbReference>
<dbReference type="CDD" id="cd00082">
    <property type="entry name" value="HisKA"/>
    <property type="match status" value="1"/>
</dbReference>
<dbReference type="SMART" id="SM00086">
    <property type="entry name" value="PAC"/>
    <property type="match status" value="1"/>
</dbReference>
<evidence type="ECO:0000256" key="2">
    <source>
        <dbReference type="ARBA" id="ARBA00004370"/>
    </source>
</evidence>
<gene>
    <name evidence="12" type="ORF">KCX82_09815</name>
</gene>
<dbReference type="PANTHER" id="PTHR43711">
    <property type="entry name" value="TWO-COMPONENT HISTIDINE KINASE"/>
    <property type="match status" value="1"/>
</dbReference>
<dbReference type="Proteomes" id="UP000675664">
    <property type="component" value="Unassembled WGS sequence"/>
</dbReference>
<dbReference type="InterPro" id="IPR050736">
    <property type="entry name" value="Sensor_HK_Regulatory"/>
</dbReference>
<evidence type="ECO:0000256" key="8">
    <source>
        <dbReference type="SAM" id="Phobius"/>
    </source>
</evidence>
<dbReference type="Gene3D" id="3.30.565.10">
    <property type="entry name" value="Histidine kinase-like ATPase, C-terminal domain"/>
    <property type="match status" value="1"/>
</dbReference>
<protein>
    <recommendedName>
        <fullName evidence="3">histidine kinase</fullName>
        <ecNumber evidence="3">2.7.13.3</ecNumber>
    </recommendedName>
</protein>
<dbReference type="Gene3D" id="1.10.287.130">
    <property type="match status" value="1"/>
</dbReference>
<dbReference type="SUPFAM" id="SSF55874">
    <property type="entry name" value="ATPase domain of HSP90 chaperone/DNA topoisomerase II/histidine kinase"/>
    <property type="match status" value="1"/>
</dbReference>
<evidence type="ECO:0000256" key="3">
    <source>
        <dbReference type="ARBA" id="ARBA00012438"/>
    </source>
</evidence>
<dbReference type="InterPro" id="IPR035965">
    <property type="entry name" value="PAS-like_dom_sf"/>
</dbReference>
<evidence type="ECO:0000259" key="10">
    <source>
        <dbReference type="PROSITE" id="PS50112"/>
    </source>
</evidence>
<dbReference type="Pfam" id="PF08447">
    <property type="entry name" value="PAS_3"/>
    <property type="match status" value="1"/>
</dbReference>
<dbReference type="InterPro" id="IPR004358">
    <property type="entry name" value="Sig_transdc_His_kin-like_C"/>
</dbReference>
<keyword evidence="5" id="KW-0808">Transferase</keyword>
<reference evidence="12" key="2">
    <citation type="submission" date="2021-04" db="EMBL/GenBank/DDBJ databases">
        <authorList>
            <person name="Liu J."/>
        </authorList>
    </citation>
    <scope>NUCLEOTIDE SEQUENCE</scope>
    <source>
        <strain evidence="12">BAD-6</strain>
    </source>
</reference>
<evidence type="ECO:0000256" key="5">
    <source>
        <dbReference type="ARBA" id="ARBA00022679"/>
    </source>
</evidence>
<dbReference type="Pfam" id="PF00512">
    <property type="entry name" value="HisKA"/>
    <property type="match status" value="1"/>
</dbReference>
<dbReference type="InterPro" id="IPR005467">
    <property type="entry name" value="His_kinase_dom"/>
</dbReference>
<dbReference type="EMBL" id="JAGSND010000005">
    <property type="protein sequence ID" value="MBR0598169.1"/>
    <property type="molecule type" value="Genomic_DNA"/>
</dbReference>
<comment type="caution">
    <text evidence="12">The sequence shown here is derived from an EMBL/GenBank/DDBJ whole genome shotgun (WGS) entry which is preliminary data.</text>
</comment>
<dbReference type="GO" id="GO:0016020">
    <property type="term" value="C:membrane"/>
    <property type="evidence" value="ECO:0007669"/>
    <property type="project" value="UniProtKB-SubCell"/>
</dbReference>
<dbReference type="SUPFAM" id="SSF47384">
    <property type="entry name" value="Homodimeric domain of signal transducing histidine kinase"/>
    <property type="match status" value="1"/>
</dbReference>
<dbReference type="SMART" id="SM00388">
    <property type="entry name" value="HisKA"/>
    <property type="match status" value="1"/>
</dbReference>
<feature type="domain" description="PAC" evidence="11">
    <location>
        <begin position="256"/>
        <end position="310"/>
    </location>
</feature>
<feature type="transmembrane region" description="Helical" evidence="8">
    <location>
        <begin position="92"/>
        <end position="114"/>
    </location>
</feature>
<dbReference type="RefSeq" id="WP_227018293.1">
    <property type="nucleotide sequence ID" value="NZ_JAGSND010000005.1"/>
</dbReference>
<evidence type="ECO:0000259" key="11">
    <source>
        <dbReference type="PROSITE" id="PS50113"/>
    </source>
</evidence>
<dbReference type="NCBIfam" id="TIGR00229">
    <property type="entry name" value="sensory_box"/>
    <property type="match status" value="1"/>
</dbReference>
<dbReference type="AlphaFoldDB" id="A0A8J7VZU8"/>
<dbReference type="InterPro" id="IPR003594">
    <property type="entry name" value="HATPase_dom"/>
</dbReference>
<keyword evidence="13" id="KW-1185">Reference proteome</keyword>
<dbReference type="FunFam" id="3.30.565.10:FF:000006">
    <property type="entry name" value="Sensor histidine kinase WalK"/>
    <property type="match status" value="1"/>
</dbReference>
<dbReference type="InterPro" id="IPR000700">
    <property type="entry name" value="PAS-assoc_C"/>
</dbReference>
<comment type="subcellular location">
    <subcellularLocation>
        <location evidence="2">Membrane</location>
    </subcellularLocation>
</comment>
<feature type="transmembrane region" description="Helical" evidence="8">
    <location>
        <begin position="7"/>
        <end position="26"/>
    </location>
</feature>
<reference evidence="12" key="1">
    <citation type="submission" date="2021-04" db="EMBL/GenBank/DDBJ databases">
        <title>Sinoanaerobacter chloroacetimidivorans sp. nov., an obligate anaerobic bacterium isolated from anaerobic sludge.</title>
        <authorList>
            <person name="Bao Y."/>
        </authorList>
    </citation>
    <scope>NUCLEOTIDE SEQUENCE</scope>
    <source>
        <strain evidence="12">BAD-6</strain>
    </source>
</reference>
<dbReference type="GO" id="GO:0000155">
    <property type="term" value="F:phosphorelay sensor kinase activity"/>
    <property type="evidence" value="ECO:0007669"/>
    <property type="project" value="InterPro"/>
</dbReference>
<dbReference type="PROSITE" id="PS50112">
    <property type="entry name" value="PAS"/>
    <property type="match status" value="1"/>
</dbReference>
<dbReference type="PRINTS" id="PR00344">
    <property type="entry name" value="BCTRLSENSOR"/>
</dbReference>
<organism evidence="12 13">
    <name type="scientific">Sinanaerobacter chloroacetimidivorans</name>
    <dbReference type="NCBI Taxonomy" id="2818044"/>
    <lineage>
        <taxon>Bacteria</taxon>
        <taxon>Bacillati</taxon>
        <taxon>Bacillota</taxon>
        <taxon>Clostridia</taxon>
        <taxon>Peptostreptococcales</taxon>
        <taxon>Anaerovoracaceae</taxon>
        <taxon>Sinanaerobacter</taxon>
    </lineage>
</organism>
<dbReference type="CDD" id="cd00075">
    <property type="entry name" value="HATPase"/>
    <property type="match status" value="1"/>
</dbReference>
<evidence type="ECO:0000256" key="6">
    <source>
        <dbReference type="ARBA" id="ARBA00022777"/>
    </source>
</evidence>
<dbReference type="PROSITE" id="PS50113">
    <property type="entry name" value="PAC"/>
    <property type="match status" value="1"/>
</dbReference>
<dbReference type="EC" id="2.7.13.3" evidence="3"/>
<dbReference type="InterPro" id="IPR000014">
    <property type="entry name" value="PAS"/>
</dbReference>
<keyword evidence="7" id="KW-0902">Two-component regulatory system</keyword>
<evidence type="ECO:0000256" key="7">
    <source>
        <dbReference type="ARBA" id="ARBA00023012"/>
    </source>
</evidence>
<evidence type="ECO:0000256" key="1">
    <source>
        <dbReference type="ARBA" id="ARBA00000085"/>
    </source>
</evidence>
<accession>A0A8J7VZU8</accession>